<evidence type="ECO:0000256" key="3">
    <source>
        <dbReference type="ARBA" id="ARBA00004065"/>
    </source>
</evidence>
<evidence type="ECO:0000256" key="4">
    <source>
        <dbReference type="ARBA" id="ARBA00004496"/>
    </source>
</evidence>
<comment type="function">
    <text evidence="3 14 16">Endonuclease that specifically degrades the RNA of RNA-DNA hybrids.</text>
</comment>
<keyword evidence="9 14" id="KW-0540">Nuclease</keyword>
<dbReference type="Pfam" id="PF01351">
    <property type="entry name" value="RNase_HII"/>
    <property type="match status" value="1"/>
</dbReference>
<dbReference type="GO" id="GO:0003723">
    <property type="term" value="F:RNA binding"/>
    <property type="evidence" value="ECO:0007669"/>
    <property type="project" value="UniProtKB-UniRule"/>
</dbReference>
<feature type="binding site" evidence="14 15">
    <location>
        <position position="169"/>
    </location>
    <ligand>
        <name>a divalent metal cation</name>
        <dbReference type="ChEBI" id="CHEBI:60240"/>
    </ligand>
</feature>
<comment type="catalytic activity">
    <reaction evidence="1 14 15 16">
        <text>Endonucleolytic cleavage to 5'-phosphomonoester.</text>
        <dbReference type="EC" id="3.1.26.4"/>
    </reaction>
</comment>
<comment type="cofactor">
    <cofactor evidence="2">
        <name>Mg(2+)</name>
        <dbReference type="ChEBI" id="CHEBI:18420"/>
    </cofactor>
</comment>
<keyword evidence="8 14" id="KW-0963">Cytoplasm</keyword>
<evidence type="ECO:0000256" key="12">
    <source>
        <dbReference type="ARBA" id="ARBA00022801"/>
    </source>
</evidence>
<comment type="cofactor">
    <cofactor evidence="14 15">
        <name>Mn(2+)</name>
        <dbReference type="ChEBI" id="CHEBI:29035"/>
    </cofactor>
    <cofactor evidence="14 15">
        <name>Mg(2+)</name>
        <dbReference type="ChEBI" id="CHEBI:18420"/>
    </cofactor>
    <text evidence="14 15">Manganese or magnesium. Binds 1 divalent metal ion per monomer in the absence of substrate. May bind a second metal ion after substrate binding.</text>
</comment>
<dbReference type="GO" id="GO:0032299">
    <property type="term" value="C:ribonuclease H2 complex"/>
    <property type="evidence" value="ECO:0007669"/>
    <property type="project" value="TreeGrafter"/>
</dbReference>
<dbReference type="CDD" id="cd07182">
    <property type="entry name" value="RNase_HII_bacteria_HII_like"/>
    <property type="match status" value="1"/>
</dbReference>
<feature type="binding site" evidence="14 15">
    <location>
        <position position="78"/>
    </location>
    <ligand>
        <name>a divalent metal cation</name>
        <dbReference type="ChEBI" id="CHEBI:60240"/>
    </ligand>
</feature>
<dbReference type="Gene3D" id="3.30.420.10">
    <property type="entry name" value="Ribonuclease H-like superfamily/Ribonuclease H"/>
    <property type="match status" value="1"/>
</dbReference>
<keyword evidence="19" id="KW-1185">Reference proteome</keyword>
<dbReference type="EC" id="3.1.26.4" evidence="6 14"/>
<dbReference type="InterPro" id="IPR012337">
    <property type="entry name" value="RNaseH-like_sf"/>
</dbReference>
<feature type="domain" description="RNase H type-2" evidence="17">
    <location>
        <begin position="71"/>
        <end position="258"/>
    </location>
</feature>
<dbReference type="HAMAP" id="MF_00052_B">
    <property type="entry name" value="RNase_HII_B"/>
    <property type="match status" value="1"/>
</dbReference>
<name>A0A514Z9S1_9LACT</name>
<gene>
    <name evidence="14" type="primary">rnhB</name>
    <name evidence="18" type="ORF">FLP15_09375</name>
</gene>
<dbReference type="FunFam" id="3.30.420.10:FF:000006">
    <property type="entry name" value="Ribonuclease HII"/>
    <property type="match status" value="1"/>
</dbReference>
<keyword evidence="12 14" id="KW-0378">Hydrolase</keyword>
<dbReference type="OrthoDB" id="9803420at2"/>
<protein>
    <recommendedName>
        <fullName evidence="7 14">Ribonuclease HII</fullName>
        <shortName evidence="14">RNase HII</shortName>
        <ecNumber evidence="6 14">3.1.26.4</ecNumber>
    </recommendedName>
</protein>
<reference evidence="18 19" key="1">
    <citation type="submission" date="2019-07" db="EMBL/GenBank/DDBJ databases">
        <title>Genome sequencing of KACC 19320.</title>
        <authorList>
            <person name="Heo J."/>
            <person name="Kim S.-J."/>
            <person name="Kim J.-S."/>
            <person name="Hong S.-B."/>
            <person name="Kwon S.-W."/>
        </authorList>
    </citation>
    <scope>NUCLEOTIDE SEQUENCE [LARGE SCALE GENOMIC DNA]</scope>
    <source>
        <strain evidence="18 19">KACC 19320</strain>
    </source>
</reference>
<dbReference type="InterPro" id="IPR001352">
    <property type="entry name" value="RNase_HII/HIII"/>
</dbReference>
<organism evidence="18 19">
    <name type="scientific">Lactococcus protaetiae</name>
    <dbReference type="NCBI Taxonomy" id="2592653"/>
    <lineage>
        <taxon>Bacteria</taxon>
        <taxon>Bacillati</taxon>
        <taxon>Bacillota</taxon>
        <taxon>Bacilli</taxon>
        <taxon>Lactobacillales</taxon>
        <taxon>Streptococcaceae</taxon>
        <taxon>Lactococcus</taxon>
    </lineage>
</organism>
<accession>A0A514Z9S1</accession>
<keyword evidence="10 14" id="KW-0479">Metal-binding</keyword>
<evidence type="ECO:0000259" key="17">
    <source>
        <dbReference type="PROSITE" id="PS51975"/>
    </source>
</evidence>
<evidence type="ECO:0000256" key="14">
    <source>
        <dbReference type="HAMAP-Rule" id="MF_00052"/>
    </source>
</evidence>
<dbReference type="Proteomes" id="UP000315128">
    <property type="component" value="Chromosome"/>
</dbReference>
<keyword evidence="13 14" id="KW-0464">Manganese</keyword>
<comment type="subcellular location">
    <subcellularLocation>
        <location evidence="4 14">Cytoplasm</location>
    </subcellularLocation>
</comment>
<dbReference type="KEGG" id="lack:FLP15_09375"/>
<evidence type="ECO:0000256" key="8">
    <source>
        <dbReference type="ARBA" id="ARBA00022490"/>
    </source>
</evidence>
<dbReference type="PROSITE" id="PS51975">
    <property type="entry name" value="RNASE_H_2"/>
    <property type="match status" value="1"/>
</dbReference>
<keyword evidence="11 14" id="KW-0255">Endonuclease</keyword>
<dbReference type="NCBIfam" id="NF000595">
    <property type="entry name" value="PRK00015.1-3"/>
    <property type="match status" value="1"/>
</dbReference>
<dbReference type="InterPro" id="IPR024567">
    <property type="entry name" value="RNase_HII/HIII_dom"/>
</dbReference>
<dbReference type="GO" id="GO:0030145">
    <property type="term" value="F:manganese ion binding"/>
    <property type="evidence" value="ECO:0007669"/>
    <property type="project" value="UniProtKB-UniRule"/>
</dbReference>
<proteinExistence type="inferred from homology"/>
<dbReference type="SUPFAM" id="SSF53098">
    <property type="entry name" value="Ribonuclease H-like"/>
    <property type="match status" value="1"/>
</dbReference>
<comment type="similarity">
    <text evidence="5 14 16">Belongs to the RNase HII family.</text>
</comment>
<dbReference type="InterPro" id="IPR036397">
    <property type="entry name" value="RNaseH_sf"/>
</dbReference>
<dbReference type="GO" id="GO:0006298">
    <property type="term" value="P:mismatch repair"/>
    <property type="evidence" value="ECO:0007669"/>
    <property type="project" value="TreeGrafter"/>
</dbReference>
<dbReference type="GO" id="GO:0043137">
    <property type="term" value="P:DNA replication, removal of RNA primer"/>
    <property type="evidence" value="ECO:0007669"/>
    <property type="project" value="TreeGrafter"/>
</dbReference>
<dbReference type="GO" id="GO:0005737">
    <property type="term" value="C:cytoplasm"/>
    <property type="evidence" value="ECO:0007669"/>
    <property type="project" value="UniProtKB-SubCell"/>
</dbReference>
<evidence type="ECO:0000256" key="6">
    <source>
        <dbReference type="ARBA" id="ARBA00012180"/>
    </source>
</evidence>
<dbReference type="RefSeq" id="WP_142766901.1">
    <property type="nucleotide sequence ID" value="NZ_CP041356.1"/>
</dbReference>
<evidence type="ECO:0000256" key="13">
    <source>
        <dbReference type="ARBA" id="ARBA00023211"/>
    </source>
</evidence>
<evidence type="ECO:0000256" key="1">
    <source>
        <dbReference type="ARBA" id="ARBA00000077"/>
    </source>
</evidence>
<evidence type="ECO:0000256" key="16">
    <source>
        <dbReference type="RuleBase" id="RU003515"/>
    </source>
</evidence>
<dbReference type="PANTHER" id="PTHR10954:SF18">
    <property type="entry name" value="RIBONUCLEASE HII"/>
    <property type="match status" value="1"/>
</dbReference>
<evidence type="ECO:0000256" key="15">
    <source>
        <dbReference type="PROSITE-ProRule" id="PRU01319"/>
    </source>
</evidence>
<evidence type="ECO:0000256" key="10">
    <source>
        <dbReference type="ARBA" id="ARBA00022723"/>
    </source>
</evidence>
<dbReference type="EMBL" id="CP041356">
    <property type="protein sequence ID" value="QDK71331.1"/>
    <property type="molecule type" value="Genomic_DNA"/>
</dbReference>
<evidence type="ECO:0000256" key="2">
    <source>
        <dbReference type="ARBA" id="ARBA00001946"/>
    </source>
</evidence>
<evidence type="ECO:0000313" key="19">
    <source>
        <dbReference type="Proteomes" id="UP000315128"/>
    </source>
</evidence>
<dbReference type="PANTHER" id="PTHR10954">
    <property type="entry name" value="RIBONUCLEASE H2 SUBUNIT A"/>
    <property type="match status" value="1"/>
</dbReference>
<evidence type="ECO:0000256" key="5">
    <source>
        <dbReference type="ARBA" id="ARBA00007383"/>
    </source>
</evidence>
<dbReference type="InterPro" id="IPR022898">
    <property type="entry name" value="RNase_HII"/>
</dbReference>
<feature type="binding site" evidence="14 15">
    <location>
        <position position="77"/>
    </location>
    <ligand>
        <name>a divalent metal cation</name>
        <dbReference type="ChEBI" id="CHEBI:60240"/>
    </ligand>
</feature>
<evidence type="ECO:0000256" key="9">
    <source>
        <dbReference type="ARBA" id="ARBA00022722"/>
    </source>
</evidence>
<evidence type="ECO:0000256" key="7">
    <source>
        <dbReference type="ARBA" id="ARBA00019179"/>
    </source>
</evidence>
<dbReference type="AlphaFoldDB" id="A0A514Z9S1"/>
<evidence type="ECO:0000256" key="11">
    <source>
        <dbReference type="ARBA" id="ARBA00022759"/>
    </source>
</evidence>
<sequence>MGQTIKEIKEQLSELTDLSAPEFEIFEADLRSGVHLAIKARKKQILVEAVENERLEKMLEFERNLYAQGIELIAGIDEVGRGPLAGPVVTAAVILPPNCKIRGLNDSKKVPKSKHHAIFTEIQKQAIAVGIGVVSHEKIDEVNIYEATKIAMLQAVENLKVVPEHLLIDAMALDIEIPQTKIIHGDATSLSIAAASIIAKVTRDEMMASFALEFPGYDFENNVGYGTAKHLSALTELGITPIHRKSYEPIKSMVESEK</sequence>
<dbReference type="NCBIfam" id="NF000594">
    <property type="entry name" value="PRK00015.1-1"/>
    <property type="match status" value="1"/>
</dbReference>
<dbReference type="GO" id="GO:0004523">
    <property type="term" value="F:RNA-DNA hybrid ribonuclease activity"/>
    <property type="evidence" value="ECO:0007669"/>
    <property type="project" value="UniProtKB-UniRule"/>
</dbReference>
<evidence type="ECO:0000313" key="18">
    <source>
        <dbReference type="EMBL" id="QDK71331.1"/>
    </source>
</evidence>